<reference evidence="3" key="1">
    <citation type="submission" date="2023-05" db="EMBL/GenBank/DDBJ databases">
        <authorList>
            <person name="Zhang X."/>
        </authorList>
    </citation>
    <scope>NUCLEOTIDE SEQUENCE</scope>
    <source>
        <strain evidence="3">BD1B2-1</strain>
    </source>
</reference>
<dbReference type="AlphaFoldDB" id="A0AAE3R0C5"/>
<organism evidence="3 4">
    <name type="scientific">Xanthocytophaga agilis</name>
    <dbReference type="NCBI Taxonomy" id="3048010"/>
    <lineage>
        <taxon>Bacteria</taxon>
        <taxon>Pseudomonadati</taxon>
        <taxon>Bacteroidota</taxon>
        <taxon>Cytophagia</taxon>
        <taxon>Cytophagales</taxon>
        <taxon>Rhodocytophagaceae</taxon>
        <taxon>Xanthocytophaga</taxon>
    </lineage>
</organism>
<sequence>MKIGIIGAGNIGQAFAKHAVTTGNEVVISNSKGAESLTGIIQQIGKGLRAGSVQEAAEADIILLAVPWEKAEQVIKSISSWKGKILLDATNAISFPEFKPLDLGNTTSSEIIASLIPDAHVIKAFNTLPAALLTANPQEGAGHRVIFYSGDNSSVKAQIEDLLTKMGFAGIDLGTLAVGGKLQQFGGPFTAKNLLKFS</sequence>
<accession>A0AAE3R0C5</accession>
<protein>
    <submittedName>
        <fullName evidence="3">NAD(P)-binding domain-containing protein</fullName>
    </submittedName>
</protein>
<evidence type="ECO:0000259" key="2">
    <source>
        <dbReference type="Pfam" id="PF03807"/>
    </source>
</evidence>
<dbReference type="InterPro" id="IPR051267">
    <property type="entry name" value="STEAP_metalloreductase"/>
</dbReference>
<proteinExistence type="predicted"/>
<keyword evidence="4" id="KW-1185">Reference proteome</keyword>
<dbReference type="Pfam" id="PF03807">
    <property type="entry name" value="F420_oxidored"/>
    <property type="match status" value="1"/>
</dbReference>
<dbReference type="Gene3D" id="3.40.50.720">
    <property type="entry name" value="NAD(P)-binding Rossmann-like Domain"/>
    <property type="match status" value="1"/>
</dbReference>
<evidence type="ECO:0000313" key="3">
    <source>
        <dbReference type="EMBL" id="MDJ1499287.1"/>
    </source>
</evidence>
<dbReference type="PANTHER" id="PTHR14239">
    <property type="entry name" value="DUDULIN-RELATED"/>
    <property type="match status" value="1"/>
</dbReference>
<dbReference type="InterPro" id="IPR036291">
    <property type="entry name" value="NAD(P)-bd_dom_sf"/>
</dbReference>
<feature type="domain" description="Pyrroline-5-carboxylate reductase catalytic N-terminal" evidence="2">
    <location>
        <begin position="2"/>
        <end position="91"/>
    </location>
</feature>
<keyword evidence="1" id="KW-0560">Oxidoreductase</keyword>
<dbReference type="SUPFAM" id="SSF51735">
    <property type="entry name" value="NAD(P)-binding Rossmann-fold domains"/>
    <property type="match status" value="1"/>
</dbReference>
<dbReference type="InterPro" id="IPR028939">
    <property type="entry name" value="P5C_Rdtase_cat_N"/>
</dbReference>
<dbReference type="RefSeq" id="WP_314508816.1">
    <property type="nucleotide sequence ID" value="NZ_JASJOU010000001.1"/>
</dbReference>
<evidence type="ECO:0000256" key="1">
    <source>
        <dbReference type="ARBA" id="ARBA00023002"/>
    </source>
</evidence>
<name>A0AAE3R0C5_9BACT</name>
<dbReference type="GO" id="GO:0016491">
    <property type="term" value="F:oxidoreductase activity"/>
    <property type="evidence" value="ECO:0007669"/>
    <property type="project" value="UniProtKB-KW"/>
</dbReference>
<dbReference type="Proteomes" id="UP001232063">
    <property type="component" value="Unassembled WGS sequence"/>
</dbReference>
<dbReference type="EMBL" id="JASJOU010000001">
    <property type="protein sequence ID" value="MDJ1499287.1"/>
    <property type="molecule type" value="Genomic_DNA"/>
</dbReference>
<gene>
    <name evidence="3" type="ORF">QNI22_01450</name>
</gene>
<evidence type="ECO:0000313" key="4">
    <source>
        <dbReference type="Proteomes" id="UP001232063"/>
    </source>
</evidence>
<comment type="caution">
    <text evidence="3">The sequence shown here is derived from an EMBL/GenBank/DDBJ whole genome shotgun (WGS) entry which is preliminary data.</text>
</comment>